<dbReference type="GeneTree" id="ENSGT01150000288368"/>
<sequence length="133" mass="15169">MRQTYLFYIVVGFSLIFFTGSSLSDQVFQTPADMYKNQEQTAEINCSHSIAGYDRILWYKQTKSKQLHFLGYMVVSQGAPEPGWRKLVPGDSGVYFCAVSLTDGGDVSRTAESSYLQKYCYQKLHEVNRCIFS</sequence>
<evidence type="ECO:0008006" key="4">
    <source>
        <dbReference type="Google" id="ProtNLM"/>
    </source>
</evidence>
<reference evidence="3" key="1">
    <citation type="submission" date="2023-09" db="UniProtKB">
        <authorList>
            <consortium name="Ensembl"/>
        </authorList>
    </citation>
    <scope>IDENTIFICATION</scope>
</reference>
<proteinExistence type="predicted"/>
<accession>A0A3B4FTY8</accession>
<dbReference type="Gene3D" id="2.60.40.10">
    <property type="entry name" value="Immunoglobulins"/>
    <property type="match status" value="1"/>
</dbReference>
<dbReference type="InterPro" id="IPR050413">
    <property type="entry name" value="TCR_beta_variable"/>
</dbReference>
<feature type="signal peptide" evidence="2">
    <location>
        <begin position="1"/>
        <end position="24"/>
    </location>
</feature>
<feature type="chain" id="PRO_5017425029" description="Ig-like domain-containing protein" evidence="2">
    <location>
        <begin position="25"/>
        <end position="133"/>
    </location>
</feature>
<dbReference type="PANTHER" id="PTHR23268:SF102">
    <property type="entry name" value="IMMUNOGLOBULIN V-SET DOMAIN-CONTAINING PROTEIN"/>
    <property type="match status" value="1"/>
</dbReference>
<keyword evidence="1" id="KW-0391">Immunity</keyword>
<dbReference type="PANTHER" id="PTHR23268">
    <property type="entry name" value="T-CELL RECEPTOR BETA CHAIN"/>
    <property type="match status" value="1"/>
</dbReference>
<name>A0A3B4FTY8_9CICH</name>
<dbReference type="InterPro" id="IPR036179">
    <property type="entry name" value="Ig-like_dom_sf"/>
</dbReference>
<dbReference type="GO" id="GO:0002376">
    <property type="term" value="P:immune system process"/>
    <property type="evidence" value="ECO:0007669"/>
    <property type="project" value="UniProtKB-KW"/>
</dbReference>
<evidence type="ECO:0000313" key="3">
    <source>
        <dbReference type="Ensembl" id="ENSPNYP00000014110.1"/>
    </source>
</evidence>
<dbReference type="STRING" id="303518.ENSPNYP00000014110"/>
<dbReference type="Ensembl" id="ENSPNYT00000014464.1">
    <property type="protein sequence ID" value="ENSPNYP00000014110.1"/>
    <property type="gene ID" value="ENSPNYG00000010716.1"/>
</dbReference>
<evidence type="ECO:0000256" key="2">
    <source>
        <dbReference type="SAM" id="SignalP"/>
    </source>
</evidence>
<dbReference type="GO" id="GO:0007166">
    <property type="term" value="P:cell surface receptor signaling pathway"/>
    <property type="evidence" value="ECO:0007669"/>
    <property type="project" value="TreeGrafter"/>
</dbReference>
<dbReference type="InterPro" id="IPR013783">
    <property type="entry name" value="Ig-like_fold"/>
</dbReference>
<keyword evidence="2" id="KW-0732">Signal</keyword>
<dbReference type="GO" id="GO:0005886">
    <property type="term" value="C:plasma membrane"/>
    <property type="evidence" value="ECO:0007669"/>
    <property type="project" value="TreeGrafter"/>
</dbReference>
<protein>
    <recommendedName>
        <fullName evidence="4">Ig-like domain-containing protein</fullName>
    </recommendedName>
</protein>
<dbReference type="AlphaFoldDB" id="A0A3B4FTY8"/>
<dbReference type="SUPFAM" id="SSF48726">
    <property type="entry name" value="Immunoglobulin"/>
    <property type="match status" value="1"/>
</dbReference>
<organism evidence="3">
    <name type="scientific">Pundamilia nyererei</name>
    <dbReference type="NCBI Taxonomy" id="303518"/>
    <lineage>
        <taxon>Eukaryota</taxon>
        <taxon>Metazoa</taxon>
        <taxon>Chordata</taxon>
        <taxon>Craniata</taxon>
        <taxon>Vertebrata</taxon>
        <taxon>Euteleostomi</taxon>
        <taxon>Actinopterygii</taxon>
        <taxon>Neopterygii</taxon>
        <taxon>Teleostei</taxon>
        <taxon>Neoteleostei</taxon>
        <taxon>Acanthomorphata</taxon>
        <taxon>Ovalentaria</taxon>
        <taxon>Cichlomorphae</taxon>
        <taxon>Cichliformes</taxon>
        <taxon>Cichlidae</taxon>
        <taxon>African cichlids</taxon>
        <taxon>Pseudocrenilabrinae</taxon>
        <taxon>Haplochromini</taxon>
        <taxon>Pundamilia</taxon>
    </lineage>
</organism>
<evidence type="ECO:0000256" key="1">
    <source>
        <dbReference type="ARBA" id="ARBA00022859"/>
    </source>
</evidence>